<evidence type="ECO:0000313" key="1">
    <source>
        <dbReference type="EMBL" id="GFQ84904.1"/>
    </source>
</evidence>
<evidence type="ECO:0000313" key="2">
    <source>
        <dbReference type="Proteomes" id="UP000887116"/>
    </source>
</evidence>
<dbReference type="OrthoDB" id="10276428at2759"/>
<dbReference type="EMBL" id="BMAO01002987">
    <property type="protein sequence ID" value="GFQ84904.1"/>
    <property type="molecule type" value="Genomic_DNA"/>
</dbReference>
<protein>
    <submittedName>
        <fullName evidence="1">Uncharacterized protein</fullName>
    </submittedName>
</protein>
<gene>
    <name evidence="1" type="ORF">TNCT_322591</name>
</gene>
<name>A0A8X6KTV4_TRICU</name>
<comment type="caution">
    <text evidence="1">The sequence shown here is derived from an EMBL/GenBank/DDBJ whole genome shotgun (WGS) entry which is preliminary data.</text>
</comment>
<sequence length="89" mass="10650">MWRPQANFKVLRKEGWGAGQYKRENDCEMESEDRGVVIPMRFHDDEHDGSPTRERTVYDKIPKSNEIESEFFILRPTLVKREFVPSENY</sequence>
<reference evidence="1" key="1">
    <citation type="submission" date="2020-07" db="EMBL/GenBank/DDBJ databases">
        <title>Multicomponent nature underlies the extraordinary mechanical properties of spider dragline silk.</title>
        <authorList>
            <person name="Kono N."/>
            <person name="Nakamura H."/>
            <person name="Mori M."/>
            <person name="Yoshida Y."/>
            <person name="Ohtoshi R."/>
            <person name="Malay A.D."/>
            <person name="Moran D.A.P."/>
            <person name="Tomita M."/>
            <person name="Numata K."/>
            <person name="Arakawa K."/>
        </authorList>
    </citation>
    <scope>NUCLEOTIDE SEQUENCE</scope>
</reference>
<dbReference type="AlphaFoldDB" id="A0A8X6KTV4"/>
<proteinExistence type="predicted"/>
<dbReference type="Proteomes" id="UP000887116">
    <property type="component" value="Unassembled WGS sequence"/>
</dbReference>
<organism evidence="1 2">
    <name type="scientific">Trichonephila clavata</name>
    <name type="common">Joro spider</name>
    <name type="synonym">Nephila clavata</name>
    <dbReference type="NCBI Taxonomy" id="2740835"/>
    <lineage>
        <taxon>Eukaryota</taxon>
        <taxon>Metazoa</taxon>
        <taxon>Ecdysozoa</taxon>
        <taxon>Arthropoda</taxon>
        <taxon>Chelicerata</taxon>
        <taxon>Arachnida</taxon>
        <taxon>Araneae</taxon>
        <taxon>Araneomorphae</taxon>
        <taxon>Entelegynae</taxon>
        <taxon>Araneoidea</taxon>
        <taxon>Nephilidae</taxon>
        <taxon>Trichonephila</taxon>
    </lineage>
</organism>
<keyword evidence="2" id="KW-1185">Reference proteome</keyword>
<accession>A0A8X6KTV4</accession>